<evidence type="ECO:0000256" key="1">
    <source>
        <dbReference type="SAM" id="MobiDB-lite"/>
    </source>
</evidence>
<protein>
    <submittedName>
        <fullName evidence="2">Uncharacterized protein</fullName>
    </submittedName>
</protein>
<gene>
    <name evidence="2" type="ORF">NPIL_405901</name>
</gene>
<sequence>MEENHSPLKSPWTDPWCNVIRTLKNNLKSPEIIMGTFTDILMDIGTSLEDSETIFDLITLVEKKLVYEYNDVGLFNFTRLIELEERESTLQGENILRGLIKERKSKENKNQILKAHSLSQRKFTGISTEDDRDRFKTGRRRRRRNAAAERQLASREKLLRPSEENRSSVFFPSR</sequence>
<proteinExistence type="predicted"/>
<keyword evidence="3" id="KW-1185">Reference proteome</keyword>
<name>A0A8X6PVK1_NEPPI</name>
<comment type="caution">
    <text evidence="2">The sequence shown here is derived from an EMBL/GenBank/DDBJ whole genome shotgun (WGS) entry which is preliminary data.</text>
</comment>
<evidence type="ECO:0000313" key="3">
    <source>
        <dbReference type="Proteomes" id="UP000887013"/>
    </source>
</evidence>
<dbReference type="EMBL" id="BMAW01120191">
    <property type="protein sequence ID" value="GFT88080.1"/>
    <property type="molecule type" value="Genomic_DNA"/>
</dbReference>
<feature type="compositionally biased region" description="Basic and acidic residues" evidence="1">
    <location>
        <begin position="152"/>
        <end position="166"/>
    </location>
</feature>
<reference evidence="2" key="1">
    <citation type="submission" date="2020-08" db="EMBL/GenBank/DDBJ databases">
        <title>Multicomponent nature underlies the extraordinary mechanical properties of spider dragline silk.</title>
        <authorList>
            <person name="Kono N."/>
            <person name="Nakamura H."/>
            <person name="Mori M."/>
            <person name="Yoshida Y."/>
            <person name="Ohtoshi R."/>
            <person name="Malay A.D."/>
            <person name="Moran D.A.P."/>
            <person name="Tomita M."/>
            <person name="Numata K."/>
            <person name="Arakawa K."/>
        </authorList>
    </citation>
    <scope>NUCLEOTIDE SEQUENCE</scope>
</reference>
<feature type="region of interest" description="Disordered" evidence="1">
    <location>
        <begin position="128"/>
        <end position="174"/>
    </location>
</feature>
<evidence type="ECO:0000313" key="2">
    <source>
        <dbReference type="EMBL" id="GFT88080.1"/>
    </source>
</evidence>
<dbReference type="AlphaFoldDB" id="A0A8X6PVK1"/>
<accession>A0A8X6PVK1</accession>
<dbReference type="Proteomes" id="UP000887013">
    <property type="component" value="Unassembled WGS sequence"/>
</dbReference>
<organism evidence="2 3">
    <name type="scientific">Nephila pilipes</name>
    <name type="common">Giant wood spider</name>
    <name type="synonym">Nephila maculata</name>
    <dbReference type="NCBI Taxonomy" id="299642"/>
    <lineage>
        <taxon>Eukaryota</taxon>
        <taxon>Metazoa</taxon>
        <taxon>Ecdysozoa</taxon>
        <taxon>Arthropoda</taxon>
        <taxon>Chelicerata</taxon>
        <taxon>Arachnida</taxon>
        <taxon>Araneae</taxon>
        <taxon>Araneomorphae</taxon>
        <taxon>Entelegynae</taxon>
        <taxon>Araneoidea</taxon>
        <taxon>Nephilidae</taxon>
        <taxon>Nephila</taxon>
    </lineage>
</organism>